<dbReference type="SUPFAM" id="SSF53474">
    <property type="entry name" value="alpha/beta-Hydrolases"/>
    <property type="match status" value="1"/>
</dbReference>
<keyword evidence="3" id="KW-1185">Reference proteome</keyword>
<dbReference type="KEGG" id="tnl:113492369"/>
<evidence type="ECO:0000256" key="1">
    <source>
        <dbReference type="SAM" id="MobiDB-lite"/>
    </source>
</evidence>
<dbReference type="GeneID" id="113492369"/>
<dbReference type="InterPro" id="IPR029058">
    <property type="entry name" value="AB_hydrolase_fold"/>
</dbReference>
<feature type="compositionally biased region" description="Basic and acidic residues" evidence="1">
    <location>
        <begin position="199"/>
        <end position="208"/>
    </location>
</feature>
<feature type="domain" description="AB hydrolase-1" evidence="2">
    <location>
        <begin position="32"/>
        <end position="276"/>
    </location>
</feature>
<evidence type="ECO:0000259" key="2">
    <source>
        <dbReference type="Pfam" id="PF00561"/>
    </source>
</evidence>
<dbReference type="InParanoid" id="A0A7E5VBJ0"/>
<evidence type="ECO:0000313" key="4">
    <source>
        <dbReference type="RefSeq" id="XP_026725651.1"/>
    </source>
</evidence>
<accession>A0A7E5VBJ0</accession>
<sequence>MAKKLKFETEWKIPVPWGELVLLRCGKPDGEPVMLIHGRQDSSTVFAPILEYMPDKYNYVALDMPGNGLSTPLPTGPKLTRLHFLSAMEFAVSHLGWNKFIFMGHSMGCEQGLFYNTVYPGRITRMILLDAVPTLMRMQITDPAEFQRTYYDEYYKNYARDNFFKKCHTRTSAMSALRRLRDLSEAQAGQLLQRNFHPKTSEEKREQELQEQQRQQATDAGFDRMIARINHLRETDPEGYLSWDNRLKNLAPTNFGNDYYFQLFKTVPPTLLITASDGAKHVPKKWHKGAYELVDRLRTLKNFREVKVVGSHDVHFTHPERVAPHVMKFLVENNNISSKL</sequence>
<name>A0A7E5VBJ0_TRINI</name>
<dbReference type="Gene3D" id="3.40.50.1820">
    <property type="entry name" value="alpha/beta hydrolase"/>
    <property type="match status" value="1"/>
</dbReference>
<proteinExistence type="predicted"/>
<dbReference type="RefSeq" id="XP_026725651.1">
    <property type="nucleotide sequence ID" value="XM_026869850.1"/>
</dbReference>
<protein>
    <submittedName>
        <fullName evidence="4">Serine hydrolase-like protein 2</fullName>
    </submittedName>
</protein>
<dbReference type="GO" id="GO:0016020">
    <property type="term" value="C:membrane"/>
    <property type="evidence" value="ECO:0007669"/>
    <property type="project" value="TreeGrafter"/>
</dbReference>
<dbReference type="InterPro" id="IPR000073">
    <property type="entry name" value="AB_hydrolase_1"/>
</dbReference>
<dbReference type="Pfam" id="PF00561">
    <property type="entry name" value="Abhydrolase_1"/>
    <property type="match status" value="1"/>
</dbReference>
<reference evidence="4" key="1">
    <citation type="submission" date="2025-08" db="UniProtKB">
        <authorList>
            <consortium name="RefSeq"/>
        </authorList>
    </citation>
    <scope>IDENTIFICATION</scope>
</reference>
<gene>
    <name evidence="4" type="primary">LOC113492369</name>
</gene>
<dbReference type="InterPro" id="IPR050266">
    <property type="entry name" value="AB_hydrolase_sf"/>
</dbReference>
<dbReference type="PANTHER" id="PTHR43798">
    <property type="entry name" value="MONOACYLGLYCEROL LIPASE"/>
    <property type="match status" value="1"/>
</dbReference>
<evidence type="ECO:0000313" key="3">
    <source>
        <dbReference type="Proteomes" id="UP000322000"/>
    </source>
</evidence>
<feature type="region of interest" description="Disordered" evidence="1">
    <location>
        <begin position="191"/>
        <end position="220"/>
    </location>
</feature>
<dbReference type="Proteomes" id="UP000322000">
    <property type="component" value="Chromosome 3"/>
</dbReference>
<organism evidence="3 4">
    <name type="scientific">Trichoplusia ni</name>
    <name type="common">Cabbage looper</name>
    <dbReference type="NCBI Taxonomy" id="7111"/>
    <lineage>
        <taxon>Eukaryota</taxon>
        <taxon>Metazoa</taxon>
        <taxon>Ecdysozoa</taxon>
        <taxon>Arthropoda</taxon>
        <taxon>Hexapoda</taxon>
        <taxon>Insecta</taxon>
        <taxon>Pterygota</taxon>
        <taxon>Neoptera</taxon>
        <taxon>Endopterygota</taxon>
        <taxon>Lepidoptera</taxon>
        <taxon>Glossata</taxon>
        <taxon>Ditrysia</taxon>
        <taxon>Noctuoidea</taxon>
        <taxon>Noctuidae</taxon>
        <taxon>Plusiinae</taxon>
        <taxon>Trichoplusia</taxon>
    </lineage>
</organism>
<dbReference type="AlphaFoldDB" id="A0A7E5VBJ0"/>
<dbReference type="OrthoDB" id="6431331at2759"/>
<dbReference type="PANTHER" id="PTHR43798:SF33">
    <property type="entry name" value="HYDROLASE, PUTATIVE (AFU_ORTHOLOGUE AFUA_2G14860)-RELATED"/>
    <property type="match status" value="1"/>
</dbReference>